<dbReference type="PROSITE" id="PS51257">
    <property type="entry name" value="PROKAR_LIPOPROTEIN"/>
    <property type="match status" value="1"/>
</dbReference>
<feature type="chain" id="PRO_5039592143" evidence="2">
    <location>
        <begin position="36"/>
        <end position="321"/>
    </location>
</feature>
<sequence>MKRRKDGDCPMNRKTTTAICLLLALALLTGCGAQTGPAATEDPEQIILTGTATPDATAAPTPAPTEELPPPDATPEEPVPEGGHAWTLTPMGLDENLTFDLSGVGDATMVGFFVQDGPDGTEELWLEANGTPARLETGAYAMVCGAWVYVKDGVATLMATLDISSGDYETICWQLRDGAPVQTCRTTGIVEGPTDDGDIVLGTAVNVLGTWWASRPYEMDGAGALTPLPDSLYEIVPPDDMSLKTTDALPVELLDADGSYRAGEVPAGTTLTPMATDAAQYFYFILDDGREGRVVFERREYEVYIDGVSENEYFEELMYAG</sequence>
<name>A0A9D1N560_9FIRM</name>
<evidence type="ECO:0000313" key="4">
    <source>
        <dbReference type="Proteomes" id="UP000824128"/>
    </source>
</evidence>
<evidence type="ECO:0000256" key="1">
    <source>
        <dbReference type="SAM" id="MobiDB-lite"/>
    </source>
</evidence>
<feature type="compositionally biased region" description="Pro residues" evidence="1">
    <location>
        <begin position="61"/>
        <end position="73"/>
    </location>
</feature>
<feature type="signal peptide" evidence="2">
    <location>
        <begin position="1"/>
        <end position="35"/>
    </location>
</feature>
<dbReference type="Proteomes" id="UP000824128">
    <property type="component" value="Unassembled WGS sequence"/>
</dbReference>
<reference evidence="3" key="1">
    <citation type="submission" date="2020-10" db="EMBL/GenBank/DDBJ databases">
        <authorList>
            <person name="Gilroy R."/>
        </authorList>
    </citation>
    <scope>NUCLEOTIDE SEQUENCE</scope>
    <source>
        <strain evidence="3">ChiGjej2B2-16831</strain>
    </source>
</reference>
<protein>
    <submittedName>
        <fullName evidence="3">Uncharacterized protein</fullName>
    </submittedName>
</protein>
<reference evidence="3" key="2">
    <citation type="journal article" date="2021" name="PeerJ">
        <title>Extensive microbial diversity within the chicken gut microbiome revealed by metagenomics and culture.</title>
        <authorList>
            <person name="Gilroy R."/>
            <person name="Ravi A."/>
            <person name="Getino M."/>
            <person name="Pursley I."/>
            <person name="Horton D.L."/>
            <person name="Alikhan N.F."/>
            <person name="Baker D."/>
            <person name="Gharbi K."/>
            <person name="Hall N."/>
            <person name="Watson M."/>
            <person name="Adriaenssens E.M."/>
            <person name="Foster-Nyarko E."/>
            <person name="Jarju S."/>
            <person name="Secka A."/>
            <person name="Antonio M."/>
            <person name="Oren A."/>
            <person name="Chaudhuri R.R."/>
            <person name="La Ragione R."/>
            <person name="Hildebrand F."/>
            <person name="Pallen M.J."/>
        </authorList>
    </citation>
    <scope>NUCLEOTIDE SEQUENCE</scope>
    <source>
        <strain evidence="3">ChiGjej2B2-16831</strain>
    </source>
</reference>
<comment type="caution">
    <text evidence="3">The sequence shown here is derived from an EMBL/GenBank/DDBJ whole genome shotgun (WGS) entry which is preliminary data.</text>
</comment>
<dbReference type="EMBL" id="DVNZ01000219">
    <property type="protein sequence ID" value="HIU94861.1"/>
    <property type="molecule type" value="Genomic_DNA"/>
</dbReference>
<feature type="region of interest" description="Disordered" evidence="1">
    <location>
        <begin position="54"/>
        <end position="89"/>
    </location>
</feature>
<organism evidence="3 4">
    <name type="scientific">Candidatus Aphodomorpha intestinavium</name>
    <dbReference type="NCBI Taxonomy" id="2840672"/>
    <lineage>
        <taxon>Bacteria</taxon>
        <taxon>Bacillati</taxon>
        <taxon>Bacillota</taxon>
        <taxon>Clostridia</taxon>
        <taxon>Eubacteriales</taxon>
        <taxon>Candidatus Aphodomorpha</taxon>
    </lineage>
</organism>
<proteinExistence type="predicted"/>
<gene>
    <name evidence="3" type="ORF">IAD24_06835</name>
</gene>
<accession>A0A9D1N560</accession>
<dbReference type="AlphaFoldDB" id="A0A9D1N560"/>
<evidence type="ECO:0000313" key="3">
    <source>
        <dbReference type="EMBL" id="HIU94861.1"/>
    </source>
</evidence>
<keyword evidence="2" id="KW-0732">Signal</keyword>
<evidence type="ECO:0000256" key="2">
    <source>
        <dbReference type="SAM" id="SignalP"/>
    </source>
</evidence>